<feature type="coiled-coil region" evidence="2">
    <location>
        <begin position="124"/>
        <end position="192"/>
    </location>
</feature>
<dbReference type="InterPro" id="IPR007157">
    <property type="entry name" value="PspA_VIPP1"/>
</dbReference>
<name>A0A0M6Y6R2_9HYPH</name>
<dbReference type="Proteomes" id="UP000048926">
    <property type="component" value="Unassembled WGS sequence"/>
</dbReference>
<feature type="coiled-coil region" evidence="2">
    <location>
        <begin position="28"/>
        <end position="83"/>
    </location>
</feature>
<sequence>MSVWGKLITAFKGHAHNAAESVQDANLMTILEQEIREAKQAIGAAKDEKARMAANRKLKEKSVAELMSEIERRTEAARNAKAQGDEPLAIEIIESVLKLRDKAEADQALFDQYKSTEERMDSTIRQSMNKIETLQRKMESAKANEALIKAQKAASTNTTASDGRLASAVDSLARLEQRQAEQQAMLEAAEEDARLESGADLEAKIKALENPARNDVQALLAKL</sequence>
<dbReference type="EMBL" id="CXST01000002">
    <property type="protein sequence ID" value="CTQ44490.1"/>
    <property type="molecule type" value="Genomic_DNA"/>
</dbReference>
<protein>
    <submittedName>
        <fullName evidence="3">PspA/IM30 family protein</fullName>
    </submittedName>
</protein>
<dbReference type="PANTHER" id="PTHR31088:SF9">
    <property type="entry name" value="PHAGE SHOCK PROTEIN A"/>
    <property type="match status" value="1"/>
</dbReference>
<evidence type="ECO:0000256" key="2">
    <source>
        <dbReference type="SAM" id="Coils"/>
    </source>
</evidence>
<evidence type="ECO:0000313" key="3">
    <source>
        <dbReference type="EMBL" id="CTQ44490.1"/>
    </source>
</evidence>
<dbReference type="Pfam" id="PF04012">
    <property type="entry name" value="PspA_IM30"/>
    <property type="match status" value="1"/>
</dbReference>
<organism evidence="3 4">
    <name type="scientific">Roseibium aggregatum</name>
    <dbReference type="NCBI Taxonomy" id="187304"/>
    <lineage>
        <taxon>Bacteria</taxon>
        <taxon>Pseudomonadati</taxon>
        <taxon>Pseudomonadota</taxon>
        <taxon>Alphaproteobacteria</taxon>
        <taxon>Hyphomicrobiales</taxon>
        <taxon>Stappiaceae</taxon>
        <taxon>Roseibium</taxon>
    </lineage>
</organism>
<comment type="similarity">
    <text evidence="1">Belongs to the PspA/Vipp/IM30 family.</text>
</comment>
<proteinExistence type="inferred from homology"/>
<dbReference type="PANTHER" id="PTHR31088">
    <property type="entry name" value="MEMBRANE-ASSOCIATED PROTEIN VIPP1, CHLOROPLASTIC"/>
    <property type="match status" value="1"/>
</dbReference>
<reference evidence="4" key="1">
    <citation type="submission" date="2015-07" db="EMBL/GenBank/DDBJ databases">
        <authorList>
            <person name="Rodrigo-Torres Lidia"/>
            <person name="Arahal R.David."/>
        </authorList>
    </citation>
    <scope>NUCLEOTIDE SEQUENCE [LARGE SCALE GENOMIC DNA]</scope>
    <source>
        <strain evidence="4">CECT 4801</strain>
    </source>
</reference>
<accession>A0A0M6Y6R2</accession>
<dbReference type="OrthoDB" id="8844617at2"/>
<keyword evidence="2" id="KW-0175">Coiled coil</keyword>
<keyword evidence="4" id="KW-1185">Reference proteome</keyword>
<dbReference type="RefSeq" id="WP_055657285.1">
    <property type="nucleotide sequence ID" value="NZ_CP128601.1"/>
</dbReference>
<evidence type="ECO:0000313" key="4">
    <source>
        <dbReference type="Proteomes" id="UP000048926"/>
    </source>
</evidence>
<dbReference type="STRING" id="187304.B0E33_08605"/>
<dbReference type="AlphaFoldDB" id="A0A0M6Y6R2"/>
<evidence type="ECO:0000256" key="1">
    <source>
        <dbReference type="ARBA" id="ARBA00043985"/>
    </source>
</evidence>
<gene>
    <name evidence="3" type="ORF">LAL4801_02934</name>
</gene>